<reference evidence="1" key="1">
    <citation type="submission" date="2023-01" db="EMBL/GenBank/DDBJ databases">
        <title>Colletotrichum chrysophilum M932 genome sequence.</title>
        <authorList>
            <person name="Baroncelli R."/>
        </authorList>
    </citation>
    <scope>NUCLEOTIDE SEQUENCE</scope>
    <source>
        <strain evidence="1">M932</strain>
    </source>
</reference>
<proteinExistence type="predicted"/>
<dbReference type="AlphaFoldDB" id="A0AAD9A756"/>
<evidence type="ECO:0000313" key="1">
    <source>
        <dbReference type="EMBL" id="KAK1842367.1"/>
    </source>
</evidence>
<keyword evidence="2" id="KW-1185">Reference proteome</keyword>
<accession>A0AAD9A756</accession>
<name>A0AAD9A756_9PEZI</name>
<comment type="caution">
    <text evidence="1">The sequence shown here is derived from an EMBL/GenBank/DDBJ whole genome shotgun (WGS) entry which is preliminary data.</text>
</comment>
<gene>
    <name evidence="1" type="ORF">CCHR01_15008</name>
</gene>
<dbReference type="EMBL" id="JAQOWY010000418">
    <property type="protein sequence ID" value="KAK1842367.1"/>
    <property type="molecule type" value="Genomic_DNA"/>
</dbReference>
<organism evidence="1 2">
    <name type="scientific">Colletotrichum chrysophilum</name>
    <dbReference type="NCBI Taxonomy" id="1836956"/>
    <lineage>
        <taxon>Eukaryota</taxon>
        <taxon>Fungi</taxon>
        <taxon>Dikarya</taxon>
        <taxon>Ascomycota</taxon>
        <taxon>Pezizomycotina</taxon>
        <taxon>Sordariomycetes</taxon>
        <taxon>Hypocreomycetidae</taxon>
        <taxon>Glomerellales</taxon>
        <taxon>Glomerellaceae</taxon>
        <taxon>Colletotrichum</taxon>
        <taxon>Colletotrichum gloeosporioides species complex</taxon>
    </lineage>
</organism>
<protein>
    <submittedName>
        <fullName evidence="1">Uncharacterized protein</fullName>
    </submittedName>
</protein>
<evidence type="ECO:0000313" key="2">
    <source>
        <dbReference type="Proteomes" id="UP001243330"/>
    </source>
</evidence>
<dbReference type="Proteomes" id="UP001243330">
    <property type="component" value="Unassembled WGS sequence"/>
</dbReference>
<sequence>MVLFRQFECEMLTCQSRRKAKSTGAISRLDTGSMLSHWMKRIMGYKQQSCDHSDERPSRDNAEKTVKTMKASRTLWETLPRCLISVISSAGDVASQQPGKALYSLH</sequence>